<evidence type="ECO:0000313" key="3">
    <source>
        <dbReference type="Proteomes" id="UP000054282"/>
    </source>
</evidence>
<gene>
    <name evidence="2" type="ORF">PFDG_05363</name>
</gene>
<feature type="non-terminal residue" evidence="2">
    <location>
        <position position="1"/>
    </location>
</feature>
<protein>
    <submittedName>
        <fullName evidence="2">Uncharacterized protein</fullName>
    </submittedName>
</protein>
<reference evidence="3" key="2">
    <citation type="submission" date="2006-09" db="EMBL/GenBank/DDBJ databases">
        <title>The genome sequence of Plasmodium falciparum Dd2.</title>
        <authorList>
            <consortium name="The Broad Institute Genome Sequencing Platform"/>
            <person name="Birren B."/>
            <person name="Lander E."/>
            <person name="Galagan J."/>
            <person name="Nusbaum C."/>
            <person name="Devon K."/>
            <person name="Henn M."/>
            <person name="Jaffe D."/>
            <person name="Butler J."/>
            <person name="Alvarez P."/>
            <person name="Gnerre S."/>
            <person name="Grabherr M."/>
            <person name="Kleber M."/>
            <person name="Mauceli E."/>
            <person name="Brockman W."/>
            <person name="MacCallum I.A."/>
            <person name="Rounsley S."/>
            <person name="Young S."/>
            <person name="LaButti K."/>
            <person name="Pushparaj V."/>
            <person name="DeCaprio D."/>
            <person name="Crawford M."/>
            <person name="Koehrsen M."/>
            <person name="Engels R."/>
            <person name="Montgomery P."/>
            <person name="Pearson M."/>
            <person name="Howarth C."/>
            <person name="Larson L."/>
            <person name="Luoma S."/>
            <person name="White J."/>
            <person name="Kodira C."/>
            <person name="Zeng Q."/>
            <person name="O'Leary S."/>
            <person name="Yandava C."/>
            <person name="Alvarado L."/>
            <person name="Wirth D."/>
            <person name="Volkman S."/>
            <person name="Hartl D."/>
        </authorList>
    </citation>
    <scope>NUCLEOTIDE SEQUENCE [LARGE SCALE GENOMIC DNA]</scope>
</reference>
<name>A0A0L7MAD5_PLAF4</name>
<accession>A0A0L7MAD5</accession>
<reference evidence="3" key="1">
    <citation type="submission" date="2006-09" db="EMBL/GenBank/DDBJ databases">
        <title>Annotation of Plasmodium falciparum Dd2.</title>
        <authorList>
            <consortium name="The Broad Institute Genome Sequencing Platform"/>
            <person name="Volkman S.K."/>
            <person name="Neafsey D.E."/>
            <person name="Dash A.P."/>
            <person name="Chitnis C.E."/>
            <person name="Hartl D.L."/>
            <person name="Young S.K."/>
            <person name="Zeng Q."/>
            <person name="Koehrsen M."/>
            <person name="Alvarado L."/>
            <person name="Berlin A."/>
            <person name="Borenstein D."/>
            <person name="Chapman S.B."/>
            <person name="Chen Z."/>
            <person name="Engels R."/>
            <person name="Freedman E."/>
            <person name="Gellesch M."/>
            <person name="Goldberg J."/>
            <person name="Griggs A."/>
            <person name="Gujja S."/>
            <person name="Heilman E.R."/>
            <person name="Heiman D.I."/>
            <person name="Howarth C."/>
            <person name="Jen D."/>
            <person name="Larson L."/>
            <person name="Mehta T."/>
            <person name="Neiman D."/>
            <person name="Park D."/>
            <person name="Pearson M."/>
            <person name="Roberts A."/>
            <person name="Saif S."/>
            <person name="Shea T."/>
            <person name="Shenoy N."/>
            <person name="Sisk P."/>
            <person name="Stolte C."/>
            <person name="Sykes S."/>
            <person name="Walk T."/>
            <person name="White J."/>
            <person name="Yandava C."/>
            <person name="Haas B."/>
            <person name="Henn M.R."/>
            <person name="Nusbaum C."/>
            <person name="Birren B."/>
        </authorList>
    </citation>
    <scope>NUCLEOTIDE SEQUENCE [LARGE SCALE GENOMIC DNA]</scope>
</reference>
<dbReference type="AlphaFoldDB" id="A0A0L7MAD5"/>
<evidence type="ECO:0000256" key="1">
    <source>
        <dbReference type="SAM" id="MobiDB-lite"/>
    </source>
</evidence>
<evidence type="ECO:0000313" key="2">
    <source>
        <dbReference type="EMBL" id="KOB89809.1"/>
    </source>
</evidence>
<dbReference type="KEGG" id="pfd:PFDG_05363"/>
<organism evidence="2 3">
    <name type="scientific">Plasmodium falciparum (isolate Dd2)</name>
    <dbReference type="NCBI Taxonomy" id="57267"/>
    <lineage>
        <taxon>Eukaryota</taxon>
        <taxon>Sar</taxon>
        <taxon>Alveolata</taxon>
        <taxon>Apicomplexa</taxon>
        <taxon>Aconoidasida</taxon>
        <taxon>Haemosporida</taxon>
        <taxon>Plasmodiidae</taxon>
        <taxon>Plasmodium</taxon>
        <taxon>Plasmodium (Laverania)</taxon>
    </lineage>
</organism>
<proteinExistence type="predicted"/>
<dbReference type="Proteomes" id="UP000054282">
    <property type="component" value="Unassembled WGS sequence"/>
</dbReference>
<sequence>IKEVAKITNGILINGPRHEQVSHDSITRKRSNYNLNEYTEESNDNNLSDHKI</sequence>
<feature type="region of interest" description="Disordered" evidence="1">
    <location>
        <begin position="19"/>
        <end position="52"/>
    </location>
</feature>
<dbReference type="EMBL" id="GG703378">
    <property type="protein sequence ID" value="KOB89809.1"/>
    <property type="molecule type" value="Genomic_DNA"/>
</dbReference>